<reference evidence="1 2" key="1">
    <citation type="submission" date="2023-07" db="EMBL/GenBank/DDBJ databases">
        <title>Sorghum-associated microbial communities from plants grown in Nebraska, USA.</title>
        <authorList>
            <person name="Schachtman D."/>
        </authorList>
    </citation>
    <scope>NUCLEOTIDE SEQUENCE [LARGE SCALE GENOMIC DNA]</scope>
    <source>
        <strain evidence="1 2">BE316</strain>
    </source>
</reference>
<dbReference type="EMBL" id="JAVDXV010000002">
    <property type="protein sequence ID" value="MDR7332137.1"/>
    <property type="molecule type" value="Genomic_DNA"/>
</dbReference>
<name>A0ABU2A4L6_9BURK</name>
<evidence type="ECO:0000313" key="1">
    <source>
        <dbReference type="EMBL" id="MDR7332137.1"/>
    </source>
</evidence>
<organism evidence="1 2">
    <name type="scientific">Roseateles asaccharophilus</name>
    <dbReference type="NCBI Taxonomy" id="582607"/>
    <lineage>
        <taxon>Bacteria</taxon>
        <taxon>Pseudomonadati</taxon>
        <taxon>Pseudomonadota</taxon>
        <taxon>Betaproteobacteria</taxon>
        <taxon>Burkholderiales</taxon>
        <taxon>Sphaerotilaceae</taxon>
        <taxon>Roseateles</taxon>
    </lineage>
</organism>
<sequence length="45" mass="4950">MLRIFQQLGVYFLLTLWSYAVQAAESTPVDVQNSSVSISACVAEL</sequence>
<evidence type="ECO:0000313" key="2">
    <source>
        <dbReference type="Proteomes" id="UP001180825"/>
    </source>
</evidence>
<keyword evidence="2" id="KW-1185">Reference proteome</keyword>
<protein>
    <submittedName>
        <fullName evidence="1">Uncharacterized protein</fullName>
    </submittedName>
</protein>
<dbReference type="RefSeq" id="WP_404666589.1">
    <property type="nucleotide sequence ID" value="NZ_JBIYEZ010000002.1"/>
</dbReference>
<comment type="caution">
    <text evidence="1">The sequence shown here is derived from an EMBL/GenBank/DDBJ whole genome shotgun (WGS) entry which is preliminary data.</text>
</comment>
<gene>
    <name evidence="1" type="ORF">J2X21_001263</name>
</gene>
<dbReference type="Proteomes" id="UP001180825">
    <property type="component" value="Unassembled WGS sequence"/>
</dbReference>
<proteinExistence type="predicted"/>
<accession>A0ABU2A4L6</accession>